<evidence type="ECO:0000256" key="1">
    <source>
        <dbReference type="SAM" id="Phobius"/>
    </source>
</evidence>
<dbReference type="EMBL" id="AP019514">
    <property type="protein sequence ID" value="BBI60802.1"/>
    <property type="molecule type" value="Genomic_DNA"/>
</dbReference>
<organism evidence="2 3">
    <name type="scientific">Vreelandella sulfidaeris</name>
    <dbReference type="NCBI Taxonomy" id="115553"/>
    <lineage>
        <taxon>Bacteria</taxon>
        <taxon>Pseudomonadati</taxon>
        <taxon>Pseudomonadota</taxon>
        <taxon>Gammaproteobacteria</taxon>
        <taxon>Oceanospirillales</taxon>
        <taxon>Halomonadaceae</taxon>
        <taxon>Vreelandella</taxon>
    </lineage>
</organism>
<sequence>MARFQRGHESGHYGALKVGYLPFIFVMLFTNFFDAMSCFMALAETADLKDEEGNPAISSDQ</sequence>
<protein>
    <submittedName>
        <fullName evidence="2">Uncharacterized protein</fullName>
    </submittedName>
</protein>
<keyword evidence="1" id="KW-1133">Transmembrane helix</keyword>
<gene>
    <name evidence="2" type="ORF">HSBAA_21080</name>
</gene>
<evidence type="ECO:0000313" key="2">
    <source>
        <dbReference type="EMBL" id="BBI60802.1"/>
    </source>
</evidence>
<dbReference type="AlphaFoldDB" id="A0A455U412"/>
<keyword evidence="1" id="KW-0472">Membrane</keyword>
<evidence type="ECO:0000313" key="3">
    <source>
        <dbReference type="Proteomes" id="UP000320231"/>
    </source>
</evidence>
<proteinExistence type="predicted"/>
<keyword evidence="1" id="KW-0812">Transmembrane</keyword>
<feature type="transmembrane region" description="Helical" evidence="1">
    <location>
        <begin position="20"/>
        <end position="42"/>
    </location>
</feature>
<accession>A0A455U412</accession>
<name>A0A455U412_9GAMM</name>
<reference evidence="2 3" key="1">
    <citation type="journal article" date="2019" name="Microbiol. Resour. Announc.">
        <title>Complete Genome Sequence of Halomonas sulfidaeris Strain Esulfide1 Isolated from a Metal Sulfide Rock at a Depth of 2,200 Meters, Obtained Using Nanopore Sequencing.</title>
        <authorList>
            <person name="Saito M."/>
            <person name="Nishigata A."/>
            <person name="Galipon J."/>
            <person name="Arakawa K."/>
        </authorList>
    </citation>
    <scope>NUCLEOTIDE SEQUENCE [LARGE SCALE GENOMIC DNA]</scope>
    <source>
        <strain evidence="2 3">ATCC BAA-803</strain>
    </source>
</reference>
<dbReference type="KEGG" id="hsr:HSBAA_21080"/>
<dbReference type="Proteomes" id="UP000320231">
    <property type="component" value="Chromosome"/>
</dbReference>